<evidence type="ECO:0000313" key="3">
    <source>
        <dbReference type="EMBL" id="AJG24099.1"/>
    </source>
</evidence>
<protein>
    <submittedName>
        <fullName evidence="3">Uncharacterized protein</fullName>
    </submittedName>
</protein>
<evidence type="ECO:0000313" key="4">
    <source>
        <dbReference type="Proteomes" id="UP000031843"/>
    </source>
</evidence>
<keyword evidence="4" id="KW-1185">Reference proteome</keyword>
<dbReference type="KEGG" id="cbw:RR42_s2517"/>
<accession>A0A0C4YPZ8</accession>
<dbReference type="RefSeq" id="WP_043356125.1">
    <property type="nucleotide sequence ID" value="NZ_CP010537.1"/>
</dbReference>
<keyword evidence="2" id="KW-0732">Signal</keyword>
<reference evidence="3 4" key="1">
    <citation type="journal article" date="2015" name="Genome Announc.">
        <title>Complete Genome Sequence of Cupriavidus basilensis 4G11, Isolated from the Oak Ridge Field Research Center Site.</title>
        <authorList>
            <person name="Ray J."/>
            <person name="Waters R.J."/>
            <person name="Skerker J.M."/>
            <person name="Kuehl J.V."/>
            <person name="Price M.N."/>
            <person name="Huang J."/>
            <person name="Chakraborty R."/>
            <person name="Arkin A.P."/>
            <person name="Deutschbauer A."/>
        </authorList>
    </citation>
    <scope>NUCLEOTIDE SEQUENCE [LARGE SCALE GENOMIC DNA]</scope>
    <source>
        <strain evidence="3">4G11</strain>
    </source>
</reference>
<dbReference type="AlphaFoldDB" id="A0A0C4YPZ8"/>
<evidence type="ECO:0000256" key="2">
    <source>
        <dbReference type="SAM" id="SignalP"/>
    </source>
</evidence>
<feature type="signal peptide" evidence="2">
    <location>
        <begin position="1"/>
        <end position="29"/>
    </location>
</feature>
<evidence type="ECO:0000256" key="1">
    <source>
        <dbReference type="SAM" id="MobiDB-lite"/>
    </source>
</evidence>
<feature type="compositionally biased region" description="Basic and acidic residues" evidence="1">
    <location>
        <begin position="50"/>
        <end position="89"/>
    </location>
</feature>
<gene>
    <name evidence="3" type="ORF">RR42_s2517</name>
</gene>
<feature type="chain" id="PRO_5002174011" evidence="2">
    <location>
        <begin position="30"/>
        <end position="117"/>
    </location>
</feature>
<name>A0A0C4YPZ8_9BURK</name>
<dbReference type="EMBL" id="CP010537">
    <property type="protein sequence ID" value="AJG24099.1"/>
    <property type="molecule type" value="Genomic_DNA"/>
</dbReference>
<sequence>MMKNKSIRFLQASSSLAASLICAASFAQAPGAPPDRSNATVPAGRTQIEAPKDPLVQRREANKEASDEYKATKKAAKRDYDRDKKAARSHEKKHQKANDAAAKAQMPGEPKKGEQAN</sequence>
<organism evidence="3 4">
    <name type="scientific">Cupriavidus basilensis</name>
    <dbReference type="NCBI Taxonomy" id="68895"/>
    <lineage>
        <taxon>Bacteria</taxon>
        <taxon>Pseudomonadati</taxon>
        <taxon>Pseudomonadota</taxon>
        <taxon>Betaproteobacteria</taxon>
        <taxon>Burkholderiales</taxon>
        <taxon>Burkholderiaceae</taxon>
        <taxon>Cupriavidus</taxon>
    </lineage>
</organism>
<feature type="region of interest" description="Disordered" evidence="1">
    <location>
        <begin position="28"/>
        <end position="117"/>
    </location>
</feature>
<dbReference type="OrthoDB" id="8967027at2"/>
<proteinExistence type="predicted"/>
<dbReference type="Proteomes" id="UP000031843">
    <property type="component" value="Chromosome secondary"/>
</dbReference>